<feature type="region of interest" description="Disordered" evidence="1">
    <location>
        <begin position="205"/>
        <end position="282"/>
    </location>
</feature>
<organism evidence="3 4">
    <name type="scientific">Zostera marina</name>
    <name type="common">Eelgrass</name>
    <dbReference type="NCBI Taxonomy" id="29655"/>
    <lineage>
        <taxon>Eukaryota</taxon>
        <taxon>Viridiplantae</taxon>
        <taxon>Streptophyta</taxon>
        <taxon>Embryophyta</taxon>
        <taxon>Tracheophyta</taxon>
        <taxon>Spermatophyta</taxon>
        <taxon>Magnoliopsida</taxon>
        <taxon>Liliopsida</taxon>
        <taxon>Zosteraceae</taxon>
        <taxon>Zostera</taxon>
    </lineage>
</organism>
<sequence length="348" mass="38183">MATVRSDGKERRGRSPPTASVPLLPRSKSSNSPSSSNPRPSSDKAKPNYLKPTFCSCSSLGSNPCKQVQPGKKRCCTSPAQSGQSTKPLSRIRSMEKPPSGPLRPPPARTMTFNSSKDKALLKSPSSSFASIYKVADKPVMMKSSGKKNTHVLTSSISRGRSQTVKKGSNSVSLTLSSGVVTSTRAMEEAMEAIKSEPELIVHVVSQPEIQQPKFVEEKQRPQEEEEEEEEAEADEEEEEVKTSDVPSAELRSDGKEEKQHKSNREEVKGVEEDKNSNKEAAAAYNDVIEETATKLAVEEKKNKVLALVGAFETVISLQEPETPRTPRTPQQQDSNETEIFKNETSRH</sequence>
<dbReference type="InterPro" id="IPR012417">
    <property type="entry name" value="CaM-bd_dom_pln"/>
</dbReference>
<proteinExistence type="predicted"/>
<evidence type="ECO:0000259" key="2">
    <source>
        <dbReference type="Pfam" id="PF07839"/>
    </source>
</evidence>
<gene>
    <name evidence="3" type="ORF">ZOSMA_9G00530</name>
</gene>
<protein>
    <recommendedName>
        <fullName evidence="2">Calmodulin-binding domain-containing protein</fullName>
    </recommendedName>
</protein>
<feature type="compositionally biased region" description="Basic and acidic residues" evidence="1">
    <location>
        <begin position="251"/>
        <end position="278"/>
    </location>
</feature>
<feature type="region of interest" description="Disordered" evidence="1">
    <location>
        <begin position="143"/>
        <end position="172"/>
    </location>
</feature>
<dbReference type="Pfam" id="PF07839">
    <property type="entry name" value="CaM_binding"/>
    <property type="match status" value="1"/>
</dbReference>
<feature type="compositionally biased region" description="Basic and acidic residues" evidence="1">
    <location>
        <begin position="1"/>
        <end position="10"/>
    </location>
</feature>
<dbReference type="Proteomes" id="UP000036987">
    <property type="component" value="Unassembled WGS sequence"/>
</dbReference>
<dbReference type="PANTHER" id="PTHR33349:SF20">
    <property type="entry name" value="CHROMO DOMAIN CEC-LIKE PROTEIN"/>
    <property type="match status" value="1"/>
</dbReference>
<dbReference type="OMA" id="QQDSNET"/>
<feature type="compositionally biased region" description="Polar residues" evidence="1">
    <location>
        <begin position="78"/>
        <end position="88"/>
    </location>
</feature>
<feature type="compositionally biased region" description="Pro residues" evidence="1">
    <location>
        <begin position="99"/>
        <end position="108"/>
    </location>
</feature>
<feature type="compositionally biased region" description="Acidic residues" evidence="1">
    <location>
        <begin position="224"/>
        <end position="240"/>
    </location>
</feature>
<feature type="compositionally biased region" description="Low complexity" evidence="1">
    <location>
        <begin position="22"/>
        <end position="40"/>
    </location>
</feature>
<evidence type="ECO:0000256" key="1">
    <source>
        <dbReference type="SAM" id="MobiDB-lite"/>
    </source>
</evidence>
<accession>A0A0K9NIZ3</accession>
<dbReference type="GO" id="GO:0005516">
    <property type="term" value="F:calmodulin binding"/>
    <property type="evidence" value="ECO:0007669"/>
    <property type="project" value="InterPro"/>
</dbReference>
<feature type="region of interest" description="Disordered" evidence="1">
    <location>
        <begin position="1"/>
        <end position="109"/>
    </location>
</feature>
<feature type="domain" description="Calmodulin-binding" evidence="2">
    <location>
        <begin position="218"/>
        <end position="317"/>
    </location>
</feature>
<feature type="compositionally biased region" description="Polar residues" evidence="1">
    <location>
        <begin position="151"/>
        <end position="167"/>
    </location>
</feature>
<name>A0A0K9NIZ3_ZOSMR</name>
<feature type="compositionally biased region" description="Basic and acidic residues" evidence="1">
    <location>
        <begin position="339"/>
        <end position="348"/>
    </location>
</feature>
<dbReference type="EMBL" id="LFYR01002228">
    <property type="protein sequence ID" value="KMZ55950.1"/>
    <property type="molecule type" value="Genomic_DNA"/>
</dbReference>
<reference evidence="4" key="1">
    <citation type="journal article" date="2016" name="Nature">
        <title>The genome of the seagrass Zostera marina reveals angiosperm adaptation to the sea.</title>
        <authorList>
            <person name="Olsen J.L."/>
            <person name="Rouze P."/>
            <person name="Verhelst B."/>
            <person name="Lin Y.-C."/>
            <person name="Bayer T."/>
            <person name="Collen J."/>
            <person name="Dattolo E."/>
            <person name="De Paoli E."/>
            <person name="Dittami S."/>
            <person name="Maumus F."/>
            <person name="Michel G."/>
            <person name="Kersting A."/>
            <person name="Lauritano C."/>
            <person name="Lohaus R."/>
            <person name="Toepel M."/>
            <person name="Tonon T."/>
            <person name="Vanneste K."/>
            <person name="Amirebrahimi M."/>
            <person name="Brakel J."/>
            <person name="Bostroem C."/>
            <person name="Chovatia M."/>
            <person name="Grimwood J."/>
            <person name="Jenkins J.W."/>
            <person name="Jueterbock A."/>
            <person name="Mraz A."/>
            <person name="Stam W.T."/>
            <person name="Tice H."/>
            <person name="Bornberg-Bauer E."/>
            <person name="Green P.J."/>
            <person name="Pearson G.A."/>
            <person name="Procaccini G."/>
            <person name="Duarte C.M."/>
            <person name="Schmutz J."/>
            <person name="Reusch T.B.H."/>
            <person name="Van de Peer Y."/>
        </authorList>
    </citation>
    <scope>NUCLEOTIDE SEQUENCE [LARGE SCALE GENOMIC DNA]</scope>
    <source>
        <strain evidence="4">cv. Finnish</strain>
    </source>
</reference>
<dbReference type="PANTHER" id="PTHR33349">
    <property type="entry name" value="EMB|CAB62594.1"/>
    <property type="match status" value="1"/>
</dbReference>
<comment type="caution">
    <text evidence="3">The sequence shown here is derived from an EMBL/GenBank/DDBJ whole genome shotgun (WGS) entry which is preliminary data.</text>
</comment>
<feature type="region of interest" description="Disordered" evidence="1">
    <location>
        <begin position="318"/>
        <end position="348"/>
    </location>
</feature>
<feature type="compositionally biased region" description="Polar residues" evidence="1">
    <location>
        <begin position="55"/>
        <end position="66"/>
    </location>
</feature>
<evidence type="ECO:0000313" key="4">
    <source>
        <dbReference type="Proteomes" id="UP000036987"/>
    </source>
</evidence>
<dbReference type="OrthoDB" id="766386at2759"/>
<dbReference type="AlphaFoldDB" id="A0A0K9NIZ3"/>
<keyword evidence="4" id="KW-1185">Reference proteome</keyword>
<evidence type="ECO:0000313" key="3">
    <source>
        <dbReference type="EMBL" id="KMZ55950.1"/>
    </source>
</evidence>